<reference evidence="8 9" key="1">
    <citation type="submission" date="2016-12" db="EMBL/GenBank/DDBJ databases">
        <title>Comparative genomics of Bartonella apis.</title>
        <authorList>
            <person name="Engel P."/>
        </authorList>
    </citation>
    <scope>NUCLEOTIDE SEQUENCE [LARGE SCALE GENOMIC DNA]</scope>
    <source>
        <strain evidence="8 9">PEB0149</strain>
    </source>
</reference>
<gene>
    <name evidence="6" type="primary">rnd</name>
    <name evidence="8" type="ORF">PEB0149_002330</name>
</gene>
<dbReference type="PROSITE" id="PS50967">
    <property type="entry name" value="HRDC"/>
    <property type="match status" value="1"/>
</dbReference>
<dbReference type="NCBIfam" id="TIGR01388">
    <property type="entry name" value="rnd"/>
    <property type="match status" value="1"/>
</dbReference>
<dbReference type="EC" id="3.1.13.5" evidence="6"/>
<evidence type="ECO:0000313" key="9">
    <source>
        <dbReference type="Proteomes" id="UP000187344"/>
    </source>
</evidence>
<evidence type="ECO:0000259" key="7">
    <source>
        <dbReference type="PROSITE" id="PS50967"/>
    </source>
</evidence>
<accession>A0A1R0F783</accession>
<dbReference type="InterPro" id="IPR044876">
    <property type="entry name" value="HRDC_dom_sf"/>
</dbReference>
<dbReference type="InterPro" id="IPR051086">
    <property type="entry name" value="RNase_D-like"/>
</dbReference>
<dbReference type="PANTHER" id="PTHR47649">
    <property type="entry name" value="RIBONUCLEASE D"/>
    <property type="match status" value="1"/>
</dbReference>
<dbReference type="Proteomes" id="UP000187344">
    <property type="component" value="Unassembled WGS sequence"/>
</dbReference>
<dbReference type="Gene3D" id="1.10.150.80">
    <property type="entry name" value="HRDC domain"/>
    <property type="match status" value="1"/>
</dbReference>
<dbReference type="InterPro" id="IPR012337">
    <property type="entry name" value="RNaseH-like_sf"/>
</dbReference>
<comment type="function">
    <text evidence="6">Exonuclease involved in the 3' processing of various precursor tRNAs. Initiates hydrolysis at the 3'-terminus of an RNA molecule and releases 5'-mononucleotides.</text>
</comment>
<dbReference type="Pfam" id="PF00570">
    <property type="entry name" value="HRDC"/>
    <property type="match status" value="1"/>
</dbReference>
<dbReference type="RefSeq" id="WP_075870657.1">
    <property type="nucleotide sequence ID" value="NZ_CALYQA010000003.1"/>
</dbReference>
<dbReference type="EMBL" id="LXYT01000003">
    <property type="protein sequence ID" value="OLY42821.1"/>
    <property type="molecule type" value="Genomic_DNA"/>
</dbReference>
<comment type="caution">
    <text evidence="8">The sequence shown here is derived from an EMBL/GenBank/DDBJ whole genome shotgun (WGS) entry which is preliminary data.</text>
</comment>
<dbReference type="GO" id="GO:0000166">
    <property type="term" value="F:nucleotide binding"/>
    <property type="evidence" value="ECO:0007669"/>
    <property type="project" value="InterPro"/>
</dbReference>
<keyword evidence="1 6" id="KW-0963">Cytoplasm</keyword>
<comment type="subcellular location">
    <subcellularLocation>
        <location evidence="6">Cytoplasm</location>
    </subcellularLocation>
</comment>
<organism evidence="8 9">
    <name type="scientific">Bartonella apis</name>
    <dbReference type="NCBI Taxonomy" id="1686310"/>
    <lineage>
        <taxon>Bacteria</taxon>
        <taxon>Pseudomonadati</taxon>
        <taxon>Pseudomonadota</taxon>
        <taxon>Alphaproteobacteria</taxon>
        <taxon>Hyphomicrobiales</taxon>
        <taxon>Bartonellaceae</taxon>
        <taxon>Bartonella</taxon>
    </lineage>
</organism>
<dbReference type="InterPro" id="IPR010997">
    <property type="entry name" value="HRDC-like_sf"/>
</dbReference>
<dbReference type="InterPro" id="IPR002562">
    <property type="entry name" value="3'-5'_exonuclease_dom"/>
</dbReference>
<dbReference type="Gene3D" id="3.30.420.10">
    <property type="entry name" value="Ribonuclease H-like superfamily/Ribonuclease H"/>
    <property type="match status" value="1"/>
</dbReference>
<dbReference type="PANTHER" id="PTHR47649:SF1">
    <property type="entry name" value="RIBONUCLEASE D"/>
    <property type="match status" value="1"/>
</dbReference>
<evidence type="ECO:0000313" key="8">
    <source>
        <dbReference type="EMBL" id="OLY42821.1"/>
    </source>
</evidence>
<dbReference type="InterPro" id="IPR036397">
    <property type="entry name" value="RNaseH_sf"/>
</dbReference>
<sequence length="383" mass="43435">MKVITTTSALEDVISTLVKSDFVTVDTEFMRESTYWPQLCLIQLASPDIAVVVDPLSNDIDLTSLFELMKNENVVKVFHAARQDVEIIYKLGKVIPVPLFDTQVAGSVCGFGESVSYEQIVERITGEHIDKSSRYTDWSRRPLNDKQLSYALADVTHLRDVYKYLKKQLEKNGRTHWIDDEMSVLTSPKTYIMPNDEAWKRIKGRIRKPRELAVLQQIAAWREQEAKNRNVPRGRVLKDECLIEIATQQPKNEMALARLRSIPKGWERSSSASELLNAVQVGLSVDTNNLPPIHKHVALANGTAAAIELLRVLLKLVADEENIAPRIIANNDDLEKIAKQENLVALPAMEGWRYDIFGKKAQKMLDGHLGFYFQNGKILTKEI</sequence>
<comment type="catalytic activity">
    <reaction evidence="6">
        <text>Exonucleolytic cleavage that removes extra residues from the 3'-terminus of tRNA to produce 5'-mononucleotides.</text>
        <dbReference type="EC" id="3.1.13.5"/>
    </reaction>
</comment>
<dbReference type="GO" id="GO:0003676">
    <property type="term" value="F:nucleic acid binding"/>
    <property type="evidence" value="ECO:0007669"/>
    <property type="project" value="InterPro"/>
</dbReference>
<dbReference type="SMART" id="SM00341">
    <property type="entry name" value="HRDC"/>
    <property type="match status" value="2"/>
</dbReference>
<dbReference type="GO" id="GO:0005737">
    <property type="term" value="C:cytoplasm"/>
    <property type="evidence" value="ECO:0007669"/>
    <property type="project" value="UniProtKB-SubCell"/>
</dbReference>
<evidence type="ECO:0000256" key="2">
    <source>
        <dbReference type="ARBA" id="ARBA00022694"/>
    </source>
</evidence>
<evidence type="ECO:0000256" key="4">
    <source>
        <dbReference type="ARBA" id="ARBA00022801"/>
    </source>
</evidence>
<keyword evidence="3 6" id="KW-0540">Nuclease</keyword>
<proteinExistence type="inferred from homology"/>
<dbReference type="SUPFAM" id="SSF47819">
    <property type="entry name" value="HRDC-like"/>
    <property type="match status" value="2"/>
</dbReference>
<dbReference type="OrthoDB" id="9800549at2"/>
<keyword evidence="9" id="KW-1185">Reference proteome</keyword>
<evidence type="ECO:0000256" key="6">
    <source>
        <dbReference type="HAMAP-Rule" id="MF_01899"/>
    </source>
</evidence>
<dbReference type="SUPFAM" id="SSF53098">
    <property type="entry name" value="Ribonuclease H-like"/>
    <property type="match status" value="1"/>
</dbReference>
<keyword evidence="2 6" id="KW-0819">tRNA processing</keyword>
<name>A0A1R0F783_9HYPH</name>
<dbReference type="SMART" id="SM00474">
    <property type="entry name" value="35EXOc"/>
    <property type="match status" value="1"/>
</dbReference>
<comment type="similarity">
    <text evidence="6">Belongs to the RNase D family.</text>
</comment>
<evidence type="ECO:0000256" key="3">
    <source>
        <dbReference type="ARBA" id="ARBA00022722"/>
    </source>
</evidence>
<evidence type="ECO:0000256" key="5">
    <source>
        <dbReference type="ARBA" id="ARBA00022839"/>
    </source>
</evidence>
<dbReference type="InterPro" id="IPR002121">
    <property type="entry name" value="HRDC_dom"/>
</dbReference>
<comment type="cofactor">
    <cofactor evidence="6">
        <name>a divalent metal cation</name>
        <dbReference type="ChEBI" id="CHEBI:60240"/>
    </cofactor>
</comment>
<keyword evidence="5 6" id="KW-0269">Exonuclease</keyword>
<dbReference type="InterPro" id="IPR006292">
    <property type="entry name" value="RNase_D"/>
</dbReference>
<dbReference type="GO" id="GO:0008408">
    <property type="term" value="F:3'-5' exonuclease activity"/>
    <property type="evidence" value="ECO:0007669"/>
    <property type="project" value="InterPro"/>
</dbReference>
<keyword evidence="4 6" id="KW-0378">Hydrolase</keyword>
<dbReference type="GO" id="GO:0033890">
    <property type="term" value="F:ribonuclease D activity"/>
    <property type="evidence" value="ECO:0007669"/>
    <property type="project" value="UniProtKB-UniRule"/>
</dbReference>
<dbReference type="CDD" id="cd06142">
    <property type="entry name" value="RNaseD_exo"/>
    <property type="match status" value="1"/>
</dbReference>
<dbReference type="GO" id="GO:0042780">
    <property type="term" value="P:tRNA 3'-end processing"/>
    <property type="evidence" value="ECO:0007669"/>
    <property type="project" value="UniProtKB-UniRule"/>
</dbReference>
<feature type="domain" description="HRDC" evidence="7">
    <location>
        <begin position="208"/>
        <end position="289"/>
    </location>
</feature>
<evidence type="ECO:0000256" key="1">
    <source>
        <dbReference type="ARBA" id="ARBA00022490"/>
    </source>
</evidence>
<protein>
    <recommendedName>
        <fullName evidence="6">Ribonuclease D</fullName>
        <shortName evidence="6">RNase D</shortName>
        <ecNumber evidence="6">3.1.13.5</ecNumber>
    </recommendedName>
</protein>
<dbReference type="AlphaFoldDB" id="A0A1R0F783"/>
<dbReference type="HAMAP" id="MF_01899">
    <property type="entry name" value="RNase_D"/>
    <property type="match status" value="1"/>
</dbReference>
<dbReference type="Pfam" id="PF01612">
    <property type="entry name" value="DNA_pol_A_exo1"/>
    <property type="match status" value="1"/>
</dbReference>